<dbReference type="PANTHER" id="PTHR45947:SF3">
    <property type="entry name" value="SULFOQUINOVOSYL TRANSFERASE SQD2"/>
    <property type="match status" value="1"/>
</dbReference>
<accession>A0ABN6ZCT6</accession>
<dbReference type="Proteomes" id="UP001432099">
    <property type="component" value="Chromosome"/>
</dbReference>
<evidence type="ECO:0000259" key="2">
    <source>
        <dbReference type="Pfam" id="PF13439"/>
    </source>
</evidence>
<feature type="domain" description="Glycosyl transferase family 1" evidence="1">
    <location>
        <begin position="186"/>
        <end position="334"/>
    </location>
</feature>
<dbReference type="Gene3D" id="3.40.50.2000">
    <property type="entry name" value="Glycogen Phosphorylase B"/>
    <property type="match status" value="2"/>
</dbReference>
<protein>
    <submittedName>
        <fullName evidence="3">Glycosyl transferase family 1</fullName>
    </submittedName>
</protein>
<sequence length="373" mass="43114">MEQNPIRIAQIMGKWIGGGVESVVMNYYRHIDRTKIQFDFICDDDSTNIPYDEIESLGGKVVLIPPYQKVMKYHKELKRVLEEGNYKIVHSHINTLSVFSLKAAKDAGVPIRIAHSHSTTNKKEKKRNFMKQILRPFSKTFATNYMCCSELAGRWLFGDKEYNEGNVYLLNNAIDIDKFKFNEEMRKKARKELNISEDKLVIGHIGRFVETKNHSFLIDIFREIYKRNNDSMLLLLGQGPKLEEIKEKVRKYNLQDNVLFLGQRNDANRLYQVFDTFLLPSLYEGLPVVGVEAQASGLPCLFSKGVTKEAKVLNTTQFVSLDNSAEVWADKTIQFTGFFQRVDATNEITKNNFNINNEAQKIEIQYTNLLKKK</sequence>
<dbReference type="GO" id="GO:0016740">
    <property type="term" value="F:transferase activity"/>
    <property type="evidence" value="ECO:0007669"/>
    <property type="project" value="UniProtKB-KW"/>
</dbReference>
<dbReference type="RefSeq" id="WP_338617457.1">
    <property type="nucleotide sequence ID" value="NZ_AP028127.1"/>
</dbReference>
<dbReference type="InterPro" id="IPR050194">
    <property type="entry name" value="Glycosyltransferase_grp1"/>
</dbReference>
<dbReference type="EMBL" id="AP028127">
    <property type="protein sequence ID" value="BEH91604.1"/>
    <property type="molecule type" value="Genomic_DNA"/>
</dbReference>
<gene>
    <name evidence="3" type="primary">rfaG_4</name>
    <name evidence="3" type="ORF">T23_17060</name>
</gene>
<evidence type="ECO:0000313" key="3">
    <source>
        <dbReference type="EMBL" id="BEH91604.1"/>
    </source>
</evidence>
<reference evidence="3" key="1">
    <citation type="journal article" date="2024" name="Int. J. Syst. Evol. Microbiol.">
        <title>Turicibacter faecis sp. nov., isolated from faeces of heart failure mouse model.</title>
        <authorList>
            <person name="Imamura Y."/>
            <person name="Motooka D."/>
            <person name="Nakajima Y."/>
            <person name="Ito S."/>
            <person name="Kitakaze M."/>
            <person name="Iida T."/>
            <person name="Nakamura S."/>
        </authorList>
    </citation>
    <scope>NUCLEOTIDE SEQUENCE</scope>
    <source>
        <strain evidence="3">TC023</strain>
    </source>
</reference>
<evidence type="ECO:0000259" key="1">
    <source>
        <dbReference type="Pfam" id="PF00534"/>
    </source>
</evidence>
<keyword evidence="3" id="KW-0808">Transferase</keyword>
<dbReference type="SUPFAM" id="SSF53756">
    <property type="entry name" value="UDP-Glycosyltransferase/glycogen phosphorylase"/>
    <property type="match status" value="1"/>
</dbReference>
<dbReference type="InterPro" id="IPR001296">
    <property type="entry name" value="Glyco_trans_1"/>
</dbReference>
<dbReference type="PANTHER" id="PTHR45947">
    <property type="entry name" value="SULFOQUINOVOSYL TRANSFERASE SQD2"/>
    <property type="match status" value="1"/>
</dbReference>
<name>A0ABN6ZCT6_9FIRM</name>
<keyword evidence="4" id="KW-1185">Reference proteome</keyword>
<organism evidence="3 4">
    <name type="scientific">Turicibacter faecis</name>
    <dbReference type="NCBI Taxonomy" id="2963365"/>
    <lineage>
        <taxon>Bacteria</taxon>
        <taxon>Bacillati</taxon>
        <taxon>Bacillota</taxon>
        <taxon>Erysipelotrichia</taxon>
        <taxon>Erysipelotrichales</taxon>
        <taxon>Turicibacteraceae</taxon>
        <taxon>Turicibacter</taxon>
    </lineage>
</organism>
<dbReference type="Pfam" id="PF13439">
    <property type="entry name" value="Glyco_transf_4"/>
    <property type="match status" value="1"/>
</dbReference>
<evidence type="ECO:0000313" key="4">
    <source>
        <dbReference type="Proteomes" id="UP001432099"/>
    </source>
</evidence>
<dbReference type="InterPro" id="IPR028098">
    <property type="entry name" value="Glyco_trans_4-like_N"/>
</dbReference>
<dbReference type="CDD" id="cd03812">
    <property type="entry name" value="GT4_CapH-like"/>
    <property type="match status" value="1"/>
</dbReference>
<feature type="domain" description="Glycosyltransferase subfamily 4-like N-terminal" evidence="2">
    <location>
        <begin position="18"/>
        <end position="177"/>
    </location>
</feature>
<dbReference type="Pfam" id="PF00534">
    <property type="entry name" value="Glycos_transf_1"/>
    <property type="match status" value="1"/>
</dbReference>
<proteinExistence type="predicted"/>